<name>A0A3S0JFB5_9BACT</name>
<feature type="chain" id="PRO_5018692018" description="N-acetylmuramoyl-L-alanine amidase" evidence="6">
    <location>
        <begin position="21"/>
        <end position="753"/>
    </location>
</feature>
<dbReference type="InterPro" id="IPR007280">
    <property type="entry name" value="Peptidase_C_arc/bac"/>
</dbReference>
<dbReference type="EMBL" id="RXOF01000011">
    <property type="protein sequence ID" value="RTQ47817.1"/>
    <property type="molecule type" value="Genomic_DNA"/>
</dbReference>
<dbReference type="SUPFAM" id="SSF55846">
    <property type="entry name" value="N-acetylmuramoyl-L-alanine amidase-like"/>
    <property type="match status" value="1"/>
</dbReference>
<dbReference type="Gene3D" id="2.60.120.380">
    <property type="match status" value="1"/>
</dbReference>
<dbReference type="InterPro" id="IPR036505">
    <property type="entry name" value="Amidase/PGRP_sf"/>
</dbReference>
<feature type="domain" description="CUB" evidence="7">
    <location>
        <begin position="415"/>
        <end position="524"/>
    </location>
</feature>
<evidence type="ECO:0000256" key="3">
    <source>
        <dbReference type="ARBA" id="ARBA00022801"/>
    </source>
</evidence>
<sequence length="753" mass="80162">MKKPLLLWVGLLGLCPVVQAQTTPTAARVAPMASTPYAADFAEAYRRYPVIPRGVLEAVAFTQTHIRHIQPTEPASCTGMPLPVGVMGLVADGKGYFRENLRTVARLAEVSEEQIKTDPRSHILAYAAAYARLAAEQRLTAANPAEHRAVLVALSELPLAADAVNTFALDAHLYGVLSFLTRPENQLQYHFPNYQLDLPAFFGAGNYRVLSAGHTEVSGRGVQGGGQVFDPSSSTYSVVTSADYGPALTNMTTCNYSSRSGVAVTHYAIHTVQGTYAGCISWFKNCSASVSAHYVVRSSDGQVTQMVAESNKAWHIGSENPYTIGTEHEGYVDDASWYTTAMYSSSAALARDIVGSGYGISGLRTFYGAATTGTFSTGGCVKIKGHQHYPNQTHTDPGVNWNWEYFYKLVNNAPTVTTLSAASGTVYDSGGASGNYGDDVRQCQLIAPTGASSVSLTFSAFDLESNYDHLLVYNGANNQAPLIGKYSGTANPGTLTASSGKMFLELRSDCATTRPGFAASWTSNGGSTTSCPTDSYESNGTLATGAAIGVNVNNSAYICPAGDVDWYKFTSSSTNNNIKVTLTNLPFDYELELYNASGTLLYSSTNSGTTAETITYNGAPAAAYYVKVYGYNGATSNATAYTLRVSTQSVAWRAAATGETLALSSPTLDQPVVTITNPVEPGATAQLLVTNYEGPASIVLRDAHGQPVDAGTQVDIRAEQPVRFPLPTTLRRGVYVAAVQLRGRVEYVKLLVQ</sequence>
<dbReference type="CDD" id="cd06583">
    <property type="entry name" value="PGRP"/>
    <property type="match status" value="1"/>
</dbReference>
<protein>
    <recommendedName>
        <fullName evidence="2">N-acetylmuramoyl-L-alanine amidase</fullName>
        <ecNumber evidence="2">3.5.1.28</ecNumber>
    </recommendedName>
</protein>
<dbReference type="InterPro" id="IPR002502">
    <property type="entry name" value="Amidase_domain"/>
</dbReference>
<dbReference type="GO" id="GO:0009254">
    <property type="term" value="P:peptidoglycan turnover"/>
    <property type="evidence" value="ECO:0007669"/>
    <property type="project" value="TreeGrafter"/>
</dbReference>
<dbReference type="Gene3D" id="2.60.120.290">
    <property type="entry name" value="Spermadhesin, CUB domain"/>
    <property type="match status" value="1"/>
</dbReference>
<keyword evidence="3" id="KW-0378">Hydrolase</keyword>
<dbReference type="Pfam" id="PF04151">
    <property type="entry name" value="PPC"/>
    <property type="match status" value="1"/>
</dbReference>
<gene>
    <name evidence="9" type="ORF">EJV47_18025</name>
</gene>
<evidence type="ECO:0000256" key="6">
    <source>
        <dbReference type="SAM" id="SignalP"/>
    </source>
</evidence>
<evidence type="ECO:0000259" key="7">
    <source>
        <dbReference type="PROSITE" id="PS01180"/>
    </source>
</evidence>
<dbReference type="PROSITE" id="PS50835">
    <property type="entry name" value="IG_LIKE"/>
    <property type="match status" value="1"/>
</dbReference>
<dbReference type="Pfam" id="PF01510">
    <property type="entry name" value="Amidase_2"/>
    <property type="match status" value="1"/>
</dbReference>
<evidence type="ECO:0000313" key="9">
    <source>
        <dbReference type="EMBL" id="RTQ47817.1"/>
    </source>
</evidence>
<dbReference type="GO" id="GO:0071555">
    <property type="term" value="P:cell wall organization"/>
    <property type="evidence" value="ECO:0007669"/>
    <property type="project" value="UniProtKB-KW"/>
</dbReference>
<keyword evidence="6" id="KW-0732">Signal</keyword>
<dbReference type="GO" id="GO:0009253">
    <property type="term" value="P:peptidoglycan catabolic process"/>
    <property type="evidence" value="ECO:0007669"/>
    <property type="project" value="InterPro"/>
</dbReference>
<dbReference type="EC" id="3.5.1.28" evidence="2"/>
<dbReference type="InterPro" id="IPR000859">
    <property type="entry name" value="CUB_dom"/>
</dbReference>
<dbReference type="SUPFAM" id="SSF89260">
    <property type="entry name" value="Collagen-binding domain"/>
    <property type="match status" value="1"/>
</dbReference>
<keyword evidence="4" id="KW-1015">Disulfide bond</keyword>
<evidence type="ECO:0000256" key="2">
    <source>
        <dbReference type="ARBA" id="ARBA00011901"/>
    </source>
</evidence>
<evidence type="ECO:0000259" key="8">
    <source>
        <dbReference type="PROSITE" id="PS50835"/>
    </source>
</evidence>
<dbReference type="AlphaFoldDB" id="A0A3S0JFB5"/>
<feature type="domain" description="Ig-like" evidence="8">
    <location>
        <begin position="481"/>
        <end position="581"/>
    </location>
</feature>
<comment type="caution">
    <text evidence="9">The sequence shown here is derived from an EMBL/GenBank/DDBJ whole genome shotgun (WGS) entry which is preliminary data.</text>
</comment>
<comment type="catalytic activity">
    <reaction evidence="1">
        <text>Hydrolyzes the link between N-acetylmuramoyl residues and L-amino acid residues in certain cell-wall glycopeptides.</text>
        <dbReference type="EC" id="3.5.1.28"/>
    </reaction>
</comment>
<dbReference type="Pfam" id="PF00431">
    <property type="entry name" value="CUB"/>
    <property type="match status" value="1"/>
</dbReference>
<evidence type="ECO:0000313" key="10">
    <source>
        <dbReference type="Proteomes" id="UP000282184"/>
    </source>
</evidence>
<dbReference type="InterPro" id="IPR051206">
    <property type="entry name" value="NAMLAA_amidase_2"/>
</dbReference>
<evidence type="ECO:0000256" key="4">
    <source>
        <dbReference type="ARBA" id="ARBA00023157"/>
    </source>
</evidence>
<dbReference type="PROSITE" id="PS01180">
    <property type="entry name" value="CUB"/>
    <property type="match status" value="1"/>
</dbReference>
<dbReference type="OrthoDB" id="66275at2"/>
<dbReference type="RefSeq" id="WP_126694575.1">
    <property type="nucleotide sequence ID" value="NZ_RXOF01000011.1"/>
</dbReference>
<reference evidence="9 10" key="1">
    <citation type="submission" date="2018-12" db="EMBL/GenBank/DDBJ databases">
        <title>Hymenobacter gummosus sp. nov., isolated from a spring.</title>
        <authorList>
            <person name="Nie L."/>
        </authorList>
    </citation>
    <scope>NUCLEOTIDE SEQUENCE [LARGE SCALE GENOMIC DNA]</scope>
    <source>
        <strain evidence="9 10">KCTC 52166</strain>
    </source>
</reference>
<evidence type="ECO:0000256" key="5">
    <source>
        <dbReference type="ARBA" id="ARBA00023316"/>
    </source>
</evidence>
<dbReference type="GO" id="GO:0008745">
    <property type="term" value="F:N-acetylmuramoyl-L-alanine amidase activity"/>
    <property type="evidence" value="ECO:0007669"/>
    <property type="project" value="UniProtKB-EC"/>
</dbReference>
<evidence type="ECO:0000256" key="1">
    <source>
        <dbReference type="ARBA" id="ARBA00001561"/>
    </source>
</evidence>
<dbReference type="InterPro" id="IPR035914">
    <property type="entry name" value="Sperma_CUB_dom_sf"/>
</dbReference>
<proteinExistence type="predicted"/>
<dbReference type="Proteomes" id="UP000282184">
    <property type="component" value="Unassembled WGS sequence"/>
</dbReference>
<dbReference type="SMART" id="SM00644">
    <property type="entry name" value="Ami_2"/>
    <property type="match status" value="1"/>
</dbReference>
<accession>A0A3S0JFB5</accession>
<dbReference type="InterPro" id="IPR007110">
    <property type="entry name" value="Ig-like_dom"/>
</dbReference>
<dbReference type="SMART" id="SM00042">
    <property type="entry name" value="CUB"/>
    <property type="match status" value="1"/>
</dbReference>
<dbReference type="CDD" id="cd00041">
    <property type="entry name" value="CUB"/>
    <property type="match status" value="1"/>
</dbReference>
<dbReference type="Gene3D" id="3.40.80.10">
    <property type="entry name" value="Peptidoglycan recognition protein-like"/>
    <property type="match status" value="1"/>
</dbReference>
<dbReference type="SUPFAM" id="SSF49854">
    <property type="entry name" value="Spermadhesin, CUB domain"/>
    <property type="match status" value="1"/>
</dbReference>
<feature type="signal peptide" evidence="6">
    <location>
        <begin position="1"/>
        <end position="20"/>
    </location>
</feature>
<dbReference type="PANTHER" id="PTHR30417">
    <property type="entry name" value="N-ACETYLMURAMOYL-L-ALANINE AMIDASE AMID"/>
    <property type="match status" value="1"/>
</dbReference>
<dbReference type="PANTHER" id="PTHR30417:SF1">
    <property type="entry name" value="N-ACETYLMURAMOYL-L-ALANINE AMIDASE AMID"/>
    <property type="match status" value="1"/>
</dbReference>
<organism evidence="9 10">
    <name type="scientific">Hymenobacter gummosus</name>
    <dbReference type="NCBI Taxonomy" id="1776032"/>
    <lineage>
        <taxon>Bacteria</taxon>
        <taxon>Pseudomonadati</taxon>
        <taxon>Bacteroidota</taxon>
        <taxon>Cytophagia</taxon>
        <taxon>Cytophagales</taxon>
        <taxon>Hymenobacteraceae</taxon>
        <taxon>Hymenobacter</taxon>
    </lineage>
</organism>
<keyword evidence="5" id="KW-0961">Cell wall biogenesis/degradation</keyword>
<keyword evidence="10" id="KW-1185">Reference proteome</keyword>